<evidence type="ECO:0000313" key="3">
    <source>
        <dbReference type="Proteomes" id="UP000001460"/>
    </source>
</evidence>
<dbReference type="RefSeq" id="XP_002140011.1">
    <property type="nucleotide sequence ID" value="XM_002139975.1"/>
</dbReference>
<evidence type="ECO:0000313" key="2">
    <source>
        <dbReference type="EMBL" id="EEA05662.1"/>
    </source>
</evidence>
<dbReference type="EMBL" id="DS989727">
    <property type="protein sequence ID" value="EEA05662.1"/>
    <property type="molecule type" value="Genomic_DNA"/>
</dbReference>
<reference evidence="2" key="1">
    <citation type="submission" date="2008-06" db="EMBL/GenBank/DDBJ databases">
        <authorList>
            <person name="Lorenzi H."/>
            <person name="Inman J."/>
            <person name="Miller J."/>
            <person name="Schobel S."/>
            <person name="Amedeo P."/>
            <person name="Caler E.V."/>
            <person name="da Silva J."/>
        </authorList>
    </citation>
    <scope>NUCLEOTIDE SEQUENCE [LARGE SCALE GENOMIC DNA]</scope>
    <source>
        <strain evidence="2">RN66</strain>
    </source>
</reference>
<dbReference type="OrthoDB" id="340356at2759"/>
<dbReference type="AlphaFoldDB" id="B6ABB0"/>
<proteinExistence type="predicted"/>
<dbReference type="GeneID" id="6995088"/>
<sequence>MKKIYLTLLTFHILSYISNSQNTEVVNSTEKKTLEFYPLVPNYFNDTTFNNTTQGGLIKGIIQWEKFFLDGTNSILYGYGQLHNYIFNATKTYVLPFLLFPSNFLLNRKSKNSTKFQVNRYYEDINNINITKNHANQTHLLNPNIPIKKYKVTNIPLNYISRNCTNSKPHLRGNNSTYINLLQEPLFVNNFNLTQSVYNISESNLKNERSLQFIMPPDSLFPDITDSNMMSEWGSNQYWFLQNQDPCMQIIQNQNQNQNDISQVNSDSQYTSSNLFGIFS</sequence>
<organism evidence="2 3">
    <name type="scientific">Cryptosporidium muris (strain RN66)</name>
    <dbReference type="NCBI Taxonomy" id="441375"/>
    <lineage>
        <taxon>Eukaryota</taxon>
        <taxon>Sar</taxon>
        <taxon>Alveolata</taxon>
        <taxon>Apicomplexa</taxon>
        <taxon>Conoidasida</taxon>
        <taxon>Coccidia</taxon>
        <taxon>Eucoccidiorida</taxon>
        <taxon>Eimeriorina</taxon>
        <taxon>Cryptosporidiidae</taxon>
        <taxon>Cryptosporidium</taxon>
    </lineage>
</organism>
<evidence type="ECO:0000256" key="1">
    <source>
        <dbReference type="SAM" id="SignalP"/>
    </source>
</evidence>
<dbReference type="VEuPathDB" id="CryptoDB:CMU_026700"/>
<feature type="signal peptide" evidence="1">
    <location>
        <begin position="1"/>
        <end position="20"/>
    </location>
</feature>
<name>B6ABB0_CRYMR</name>
<accession>B6ABB0</accession>
<keyword evidence="3" id="KW-1185">Reference proteome</keyword>
<feature type="chain" id="PRO_5002839529" evidence="1">
    <location>
        <begin position="21"/>
        <end position="280"/>
    </location>
</feature>
<protein>
    <submittedName>
        <fullName evidence="2">Uncharacterized protein</fullName>
    </submittedName>
</protein>
<gene>
    <name evidence="2" type="ORF">CMU_026700</name>
</gene>
<dbReference type="Proteomes" id="UP000001460">
    <property type="component" value="Unassembled WGS sequence"/>
</dbReference>
<keyword evidence="1" id="KW-0732">Signal</keyword>